<gene>
    <name evidence="1" type="ORF">PENSOL_c230G10922</name>
</gene>
<evidence type="ECO:0000313" key="1">
    <source>
        <dbReference type="EMBL" id="OQD81090.1"/>
    </source>
</evidence>
<accession>A0A1V6PVQ3</accession>
<dbReference type="Proteomes" id="UP000191612">
    <property type="component" value="Unassembled WGS sequence"/>
</dbReference>
<dbReference type="STRING" id="60172.A0A1V6PVQ3"/>
<evidence type="ECO:0000313" key="2">
    <source>
        <dbReference type="Proteomes" id="UP000191612"/>
    </source>
</evidence>
<sequence>MDKVDIDEPFLYNRKPLYAKDVDLPSTYKQAQKSPFWPQWQEAMQRQLSDLEAKGIWSLTLKPSKAKVLPGQWRFTVKSNTRDEVYDFKARWVVYGNFQDKNDRETYAPVVAE</sequence>
<keyword evidence="2" id="KW-1185">Reference proteome</keyword>
<name>A0A1V6PVQ3_9EURO</name>
<protein>
    <recommendedName>
        <fullName evidence="3">Reverse transcriptase Ty1/copia-type domain-containing protein</fullName>
    </recommendedName>
</protein>
<evidence type="ECO:0008006" key="3">
    <source>
        <dbReference type="Google" id="ProtNLM"/>
    </source>
</evidence>
<comment type="caution">
    <text evidence="1">The sequence shown here is derived from an EMBL/GenBank/DDBJ whole genome shotgun (WGS) entry which is preliminary data.</text>
</comment>
<feature type="non-terminal residue" evidence="1">
    <location>
        <position position="113"/>
    </location>
</feature>
<organism evidence="1 2">
    <name type="scientific">Penicillium solitum</name>
    <dbReference type="NCBI Taxonomy" id="60172"/>
    <lineage>
        <taxon>Eukaryota</taxon>
        <taxon>Fungi</taxon>
        <taxon>Dikarya</taxon>
        <taxon>Ascomycota</taxon>
        <taxon>Pezizomycotina</taxon>
        <taxon>Eurotiomycetes</taxon>
        <taxon>Eurotiomycetidae</taxon>
        <taxon>Eurotiales</taxon>
        <taxon>Aspergillaceae</taxon>
        <taxon>Penicillium</taxon>
    </lineage>
</organism>
<proteinExistence type="predicted"/>
<reference evidence="2" key="1">
    <citation type="journal article" date="2017" name="Nat. Microbiol.">
        <title>Global analysis of biosynthetic gene clusters reveals vast potential of secondary metabolite production in Penicillium species.</title>
        <authorList>
            <person name="Nielsen J.C."/>
            <person name="Grijseels S."/>
            <person name="Prigent S."/>
            <person name="Ji B."/>
            <person name="Dainat J."/>
            <person name="Nielsen K.F."/>
            <person name="Frisvad J.C."/>
            <person name="Workman M."/>
            <person name="Nielsen J."/>
        </authorList>
    </citation>
    <scope>NUCLEOTIDE SEQUENCE [LARGE SCALE GENOMIC DNA]</scope>
    <source>
        <strain evidence="2">IBT 29525</strain>
    </source>
</reference>
<dbReference type="AlphaFoldDB" id="A0A1V6PVQ3"/>
<dbReference type="EMBL" id="MDYO01000229">
    <property type="protein sequence ID" value="OQD81090.1"/>
    <property type="molecule type" value="Genomic_DNA"/>
</dbReference>